<proteinExistence type="predicted"/>
<evidence type="ECO:0000313" key="3">
    <source>
        <dbReference type="Proteomes" id="UP001501020"/>
    </source>
</evidence>
<name>A0ABN3ACI5_9ACTN</name>
<reference evidence="2 3" key="1">
    <citation type="journal article" date="2019" name="Int. J. Syst. Evol. Microbiol.">
        <title>The Global Catalogue of Microorganisms (GCM) 10K type strain sequencing project: providing services to taxonomists for standard genome sequencing and annotation.</title>
        <authorList>
            <consortium name="The Broad Institute Genomics Platform"/>
            <consortium name="The Broad Institute Genome Sequencing Center for Infectious Disease"/>
            <person name="Wu L."/>
            <person name="Ma J."/>
        </authorList>
    </citation>
    <scope>NUCLEOTIDE SEQUENCE [LARGE SCALE GENOMIC DNA]</scope>
    <source>
        <strain evidence="2 3">JCM 13850</strain>
    </source>
</reference>
<protein>
    <submittedName>
        <fullName evidence="2">Uncharacterized protein</fullName>
    </submittedName>
</protein>
<dbReference type="Proteomes" id="UP001501020">
    <property type="component" value="Unassembled WGS sequence"/>
</dbReference>
<feature type="compositionally biased region" description="Pro residues" evidence="1">
    <location>
        <begin position="70"/>
        <end position="83"/>
    </location>
</feature>
<sequence length="89" mass="9779">MDLGESFRRAQGALADIYGTEHDTKALQQAATQEQTPTDEHTKPSPAEIQSAAKDFPHRIGDVLSGTRTSPPPSEYRPSPKPPPPRREM</sequence>
<dbReference type="RefSeq" id="WP_344278242.1">
    <property type="nucleotide sequence ID" value="NZ_BAAAMR010000090.1"/>
</dbReference>
<gene>
    <name evidence="2" type="ORF">GCM10009727_73050</name>
</gene>
<accession>A0ABN3ACI5</accession>
<keyword evidence="3" id="KW-1185">Reference proteome</keyword>
<feature type="compositionally biased region" description="Polar residues" evidence="1">
    <location>
        <begin position="26"/>
        <end position="36"/>
    </location>
</feature>
<organism evidence="2 3">
    <name type="scientific">Actinomadura napierensis</name>
    <dbReference type="NCBI Taxonomy" id="267854"/>
    <lineage>
        <taxon>Bacteria</taxon>
        <taxon>Bacillati</taxon>
        <taxon>Actinomycetota</taxon>
        <taxon>Actinomycetes</taxon>
        <taxon>Streptosporangiales</taxon>
        <taxon>Thermomonosporaceae</taxon>
        <taxon>Actinomadura</taxon>
    </lineage>
</organism>
<evidence type="ECO:0000256" key="1">
    <source>
        <dbReference type="SAM" id="MobiDB-lite"/>
    </source>
</evidence>
<evidence type="ECO:0000313" key="2">
    <source>
        <dbReference type="EMBL" id="GAA2160191.1"/>
    </source>
</evidence>
<comment type="caution">
    <text evidence="2">The sequence shown here is derived from an EMBL/GenBank/DDBJ whole genome shotgun (WGS) entry which is preliminary data.</text>
</comment>
<feature type="region of interest" description="Disordered" evidence="1">
    <location>
        <begin position="19"/>
        <end position="89"/>
    </location>
</feature>
<dbReference type="EMBL" id="BAAAMR010000090">
    <property type="protein sequence ID" value="GAA2160191.1"/>
    <property type="molecule type" value="Genomic_DNA"/>
</dbReference>